<evidence type="ECO:0000259" key="2">
    <source>
        <dbReference type="Pfam" id="PF13087"/>
    </source>
</evidence>
<evidence type="ECO:0000313" key="3">
    <source>
        <dbReference type="EMBL" id="KAF5366451.1"/>
    </source>
</evidence>
<dbReference type="EMBL" id="JAACJM010000023">
    <property type="protein sequence ID" value="KAF5366451.1"/>
    <property type="molecule type" value="Genomic_DNA"/>
</dbReference>
<feature type="compositionally biased region" description="Low complexity" evidence="1">
    <location>
        <begin position="286"/>
        <end position="295"/>
    </location>
</feature>
<organism evidence="3 4">
    <name type="scientific">Tetrapyrgos nigripes</name>
    <dbReference type="NCBI Taxonomy" id="182062"/>
    <lineage>
        <taxon>Eukaryota</taxon>
        <taxon>Fungi</taxon>
        <taxon>Dikarya</taxon>
        <taxon>Basidiomycota</taxon>
        <taxon>Agaricomycotina</taxon>
        <taxon>Agaricomycetes</taxon>
        <taxon>Agaricomycetidae</taxon>
        <taxon>Agaricales</taxon>
        <taxon>Marasmiineae</taxon>
        <taxon>Marasmiaceae</taxon>
        <taxon>Tetrapyrgos</taxon>
    </lineage>
</organism>
<accession>A0A8H5GJZ3</accession>
<reference evidence="3 4" key="1">
    <citation type="journal article" date="2020" name="ISME J.">
        <title>Uncovering the hidden diversity of litter-decomposition mechanisms in mushroom-forming fungi.</title>
        <authorList>
            <person name="Floudas D."/>
            <person name="Bentzer J."/>
            <person name="Ahren D."/>
            <person name="Johansson T."/>
            <person name="Persson P."/>
            <person name="Tunlid A."/>
        </authorList>
    </citation>
    <scope>NUCLEOTIDE SEQUENCE [LARGE SCALE GENOMIC DNA]</scope>
    <source>
        <strain evidence="3 4">CBS 291.85</strain>
    </source>
</reference>
<sequence>MLLPSDWLDAIRRMEEEEEHHPHPNPKQQSLGWRRIIRSARSPTNTFKARVIFLIHNLPAELTDTFPSNLDRMPIALGAFISLNVYNNGLKSQHKLTSLSCVSFIDAAKGFEENSGFSWRARKDFCVITPYDAQRSAIERALKAERNEADYDLISVVRTKKVGFLKPIRRMNVMLSRCRAGMVIVSNKIFLSNIAYWTLLGRLAEYWEHQLAKAGFLFQWATPRDVFNDTADLPGVRGKNAPIIFTPAQVYSLLTRPSPLVINPSFDYRTSRIGNGTEDPFPPLPTSTSARAAAAPAPPPVHMAWSHLASTAYPAIPESPPAISPSPSPDPDVHSFNSMQPEEAADEPAVEWTEFVKTWTQRLEEPQQLPRTQARQSATSSGSTNHNRYQPLAHLTALSGTTSRDVQVKGDGHGTQGKKKRKNKKKKKSGLSSAGQ</sequence>
<proteinExistence type="predicted"/>
<dbReference type="PANTHER" id="PTHR10887:SF495">
    <property type="entry name" value="HELICASE SENATAXIN ISOFORM X1-RELATED"/>
    <property type="match status" value="1"/>
</dbReference>
<gene>
    <name evidence="3" type="ORF">D9758_009799</name>
</gene>
<feature type="compositionally biased region" description="Polar residues" evidence="1">
    <location>
        <begin position="369"/>
        <end position="388"/>
    </location>
</feature>
<dbReference type="Pfam" id="PF13087">
    <property type="entry name" value="AAA_12"/>
    <property type="match status" value="1"/>
</dbReference>
<name>A0A8H5GJZ3_9AGAR</name>
<keyword evidence="4" id="KW-1185">Reference proteome</keyword>
<dbReference type="InterPro" id="IPR045055">
    <property type="entry name" value="DNA2/NAM7-like"/>
</dbReference>
<dbReference type="Proteomes" id="UP000559256">
    <property type="component" value="Unassembled WGS sequence"/>
</dbReference>
<evidence type="ECO:0000313" key="4">
    <source>
        <dbReference type="Proteomes" id="UP000559256"/>
    </source>
</evidence>
<dbReference type="InterPro" id="IPR027417">
    <property type="entry name" value="P-loop_NTPase"/>
</dbReference>
<dbReference type="SUPFAM" id="SSF52540">
    <property type="entry name" value="P-loop containing nucleoside triphosphate hydrolases"/>
    <property type="match status" value="1"/>
</dbReference>
<feature type="region of interest" description="Disordered" evidence="1">
    <location>
        <begin position="363"/>
        <end position="436"/>
    </location>
</feature>
<dbReference type="PANTHER" id="PTHR10887">
    <property type="entry name" value="DNA2/NAM7 HELICASE FAMILY"/>
    <property type="match status" value="1"/>
</dbReference>
<dbReference type="Gene3D" id="3.40.50.300">
    <property type="entry name" value="P-loop containing nucleotide triphosphate hydrolases"/>
    <property type="match status" value="1"/>
</dbReference>
<feature type="region of interest" description="Disordered" evidence="1">
    <location>
        <begin position="316"/>
        <end position="349"/>
    </location>
</feature>
<dbReference type="InterPro" id="IPR041679">
    <property type="entry name" value="DNA2/NAM7-like_C"/>
</dbReference>
<feature type="compositionally biased region" description="Basic residues" evidence="1">
    <location>
        <begin position="416"/>
        <end position="429"/>
    </location>
</feature>
<comment type="caution">
    <text evidence="3">The sequence shown here is derived from an EMBL/GenBank/DDBJ whole genome shotgun (WGS) entry which is preliminary data.</text>
</comment>
<feature type="region of interest" description="Disordered" evidence="1">
    <location>
        <begin position="273"/>
        <end position="295"/>
    </location>
</feature>
<dbReference type="OrthoDB" id="6513042at2759"/>
<protein>
    <recommendedName>
        <fullName evidence="2">DNA2/NAM7 helicase-like C-terminal domain-containing protein</fullName>
    </recommendedName>
</protein>
<feature type="domain" description="DNA2/NAM7 helicase-like C-terminal" evidence="2">
    <location>
        <begin position="120"/>
        <end position="188"/>
    </location>
</feature>
<evidence type="ECO:0000256" key="1">
    <source>
        <dbReference type="SAM" id="MobiDB-lite"/>
    </source>
</evidence>
<dbReference type="AlphaFoldDB" id="A0A8H5GJZ3"/>
<feature type="compositionally biased region" description="Pro residues" evidence="1">
    <location>
        <begin position="317"/>
        <end position="330"/>
    </location>
</feature>